<organism evidence="1 2">
    <name type="scientific">Halalkalibacter alkalisediminis</name>
    <dbReference type="NCBI Taxonomy" id="935616"/>
    <lineage>
        <taxon>Bacteria</taxon>
        <taxon>Bacillati</taxon>
        <taxon>Bacillota</taxon>
        <taxon>Bacilli</taxon>
        <taxon>Bacillales</taxon>
        <taxon>Bacillaceae</taxon>
        <taxon>Halalkalibacter</taxon>
    </lineage>
</organism>
<gene>
    <name evidence="1" type="ORF">ACFFH4_18440</name>
</gene>
<evidence type="ECO:0000313" key="1">
    <source>
        <dbReference type="EMBL" id="MFC0560932.1"/>
    </source>
</evidence>
<accession>A0ABV6NL27</accession>
<proteinExistence type="predicted"/>
<sequence length="414" mass="47939">MKTEISTSKKLIREYINQYKRRGFIEWRDVGQAVVGAEMILEKAHGKMIAGDTESAVLLCKAVLSIVVDMLQYCDDSSGIVGGLIEGSLEIMDESVSMGMYQLSDREQRKIFSAILKEAQNKRYDGWSDWSVKLLRICISFSNNPVLRAKLEEHLNSMLENLPDSSWSSDYHRKELKRLQLEMIERYDTEEKAQEFINANITYSTFREMAIASHMEAGEFSDVIKLCNEGEKLNKEYPGLVRSWKKYRFQACEALGDVEGQRKLALDLIYNGDFGYYSKLKGLYQPIEWSEVLGEILTTFEKQSSPSSVYLEIIKTENMKGKLLQYCERHLFSIEDLYPYLVEDYLEEVIELFKTLILTEAERASNRKQYKKVGYLIQRFQKVCGDIQAQKVINSLMQQYIKRPAFVDELGKLV</sequence>
<comment type="caution">
    <text evidence="1">The sequence shown here is derived from an EMBL/GenBank/DDBJ whole genome shotgun (WGS) entry which is preliminary data.</text>
</comment>
<dbReference type="EMBL" id="JBHLTR010000049">
    <property type="protein sequence ID" value="MFC0560932.1"/>
    <property type="molecule type" value="Genomic_DNA"/>
</dbReference>
<dbReference type="RefSeq" id="WP_273848010.1">
    <property type="nucleotide sequence ID" value="NZ_JAQQWT010000045.1"/>
</dbReference>
<dbReference type="Proteomes" id="UP001589833">
    <property type="component" value="Unassembled WGS sequence"/>
</dbReference>
<name>A0ABV6NL27_9BACI</name>
<reference evidence="1 2" key="1">
    <citation type="submission" date="2024-09" db="EMBL/GenBank/DDBJ databases">
        <authorList>
            <person name="Sun Q."/>
            <person name="Mori K."/>
        </authorList>
    </citation>
    <scope>NUCLEOTIDE SEQUENCE [LARGE SCALE GENOMIC DNA]</scope>
    <source>
        <strain evidence="1 2">NCAIM B.02301</strain>
    </source>
</reference>
<evidence type="ECO:0000313" key="2">
    <source>
        <dbReference type="Proteomes" id="UP001589833"/>
    </source>
</evidence>
<keyword evidence="2" id="KW-1185">Reference proteome</keyword>
<protein>
    <submittedName>
        <fullName evidence="1">Uncharacterized protein</fullName>
    </submittedName>
</protein>